<keyword evidence="8" id="KW-1185">Reference proteome</keyword>
<accession>A0A8B7ZH17</accession>
<dbReference type="KEGG" id="aplc:110986924"/>
<keyword evidence="5 7" id="KW-0418">Kinase</keyword>
<sequence>MACNGTDPVLSVQDWHYRAEGNTSFVIFNPKTRTILKLRKRCVSKDSCLKVVADDVQPFQEFIETAIKPLLGNKFISLATIIPVNRDFLETLAKYFEPLRPVKRLNTQVDVSKQYALCLPDFSFLRYPKKLQSDGPTFCIEIKPKRGFLPLPGQIPRDLAIKYSVCRYCLLQQFKVQQGIWEKRSHYCPLDLFSCDPSRMKYSLNMLLENPQNNLRIFKDGVAIYHVQEKSTPSEAEQRKLAEQLQQYFGDTGAEEDTKDHLLQSSCVQSFLDIIIRALLSSNTKNGVKQTTRVYAPPHALPHAPQTCAESGYNSWPKEKYPTEVMSSPSENCILRKLLAAQSSSGLEIDVILPLYERVLHHLQSHPEDCEKYRLDFPYEGDSSCMDKDTKRCLSSLKERRANGKVDVSGVGIKDAVRLIRDYLIMRTLTDCSIMLAVQLVPPEKRSSLPWDALLVQSPKGQSYLYSALVVDLDPKPSSKIPTYESLDRKVALEYVKRHQNGSAEPSVVTLD</sequence>
<dbReference type="AlphaFoldDB" id="A0A8B7ZH17"/>
<dbReference type="GO" id="GO:0005524">
    <property type="term" value="F:ATP binding"/>
    <property type="evidence" value="ECO:0007669"/>
    <property type="project" value="UniProtKB-KW"/>
</dbReference>
<organism evidence="8 9">
    <name type="scientific">Acanthaster planci</name>
    <name type="common">Crown-of-thorns starfish</name>
    <dbReference type="NCBI Taxonomy" id="133434"/>
    <lineage>
        <taxon>Eukaryota</taxon>
        <taxon>Metazoa</taxon>
        <taxon>Echinodermata</taxon>
        <taxon>Eleutherozoa</taxon>
        <taxon>Asterozoa</taxon>
        <taxon>Asteroidea</taxon>
        <taxon>Valvatacea</taxon>
        <taxon>Valvatida</taxon>
        <taxon>Acanthasteridae</taxon>
        <taxon>Acanthaster</taxon>
    </lineage>
</organism>
<dbReference type="OrthoDB" id="272370at2759"/>
<dbReference type="Gene3D" id="3.30.200.110">
    <property type="entry name" value="Inositol-pentakisphosphate 2-kinase, N-lobe"/>
    <property type="match status" value="1"/>
</dbReference>
<comment type="catalytic activity">
    <reaction evidence="7">
        <text>1D-myo-inositol 1,3,4,5,6-pentakisphosphate + ATP = 1D-myo-inositol hexakisphosphate + ADP + H(+)</text>
        <dbReference type="Rhea" id="RHEA:20313"/>
        <dbReference type="ChEBI" id="CHEBI:15378"/>
        <dbReference type="ChEBI" id="CHEBI:30616"/>
        <dbReference type="ChEBI" id="CHEBI:57733"/>
        <dbReference type="ChEBI" id="CHEBI:58130"/>
        <dbReference type="ChEBI" id="CHEBI:456216"/>
        <dbReference type="EC" id="2.7.1.158"/>
    </reaction>
</comment>
<dbReference type="PANTHER" id="PTHR14456:SF2">
    <property type="entry name" value="INOSITOL-PENTAKISPHOSPHATE 2-KINASE"/>
    <property type="match status" value="1"/>
</dbReference>
<dbReference type="InterPro" id="IPR043001">
    <property type="entry name" value="IP5_2-K_N_lobe"/>
</dbReference>
<keyword evidence="4 7" id="KW-0547">Nucleotide-binding</keyword>
<evidence type="ECO:0000256" key="6">
    <source>
        <dbReference type="ARBA" id="ARBA00022840"/>
    </source>
</evidence>
<reference evidence="9" key="1">
    <citation type="submission" date="2025-08" db="UniProtKB">
        <authorList>
            <consortium name="RefSeq"/>
        </authorList>
    </citation>
    <scope>IDENTIFICATION</scope>
</reference>
<comment type="domain">
    <text evidence="7">The EXKPK motif is conserved in inositol-pentakisphosphate 2-kinases of both family 1 and 2.</text>
</comment>
<evidence type="ECO:0000256" key="1">
    <source>
        <dbReference type="ARBA" id="ARBA00007229"/>
    </source>
</evidence>
<protein>
    <recommendedName>
        <fullName evidence="2 7">Inositol-pentakisphosphate 2-kinase</fullName>
        <ecNumber evidence="2 7">2.7.1.158</ecNumber>
    </recommendedName>
</protein>
<evidence type="ECO:0000256" key="7">
    <source>
        <dbReference type="RuleBase" id="RU364126"/>
    </source>
</evidence>
<name>A0A8B7ZH17_ACAPL</name>
<dbReference type="InterPro" id="IPR009286">
    <property type="entry name" value="Ins_P5_2-kin"/>
</dbReference>
<dbReference type="CTD" id="64768"/>
<gene>
    <name evidence="9" type="primary">LOC110986924</name>
</gene>
<dbReference type="GO" id="GO:0032958">
    <property type="term" value="P:inositol phosphate biosynthetic process"/>
    <property type="evidence" value="ECO:0007669"/>
    <property type="project" value="TreeGrafter"/>
</dbReference>
<evidence type="ECO:0000256" key="3">
    <source>
        <dbReference type="ARBA" id="ARBA00022679"/>
    </source>
</evidence>
<proteinExistence type="inferred from homology"/>
<dbReference type="PANTHER" id="PTHR14456">
    <property type="entry name" value="INOSITOL POLYPHOSPHATE KINASE 1"/>
    <property type="match status" value="1"/>
</dbReference>
<comment type="similarity">
    <text evidence="1">Belongs to the IPK1 type 2 family.</text>
</comment>
<dbReference type="GeneID" id="110986924"/>
<evidence type="ECO:0000313" key="9">
    <source>
        <dbReference type="RefSeq" id="XP_022104943.1"/>
    </source>
</evidence>
<dbReference type="OMA" id="CHMEADF"/>
<evidence type="ECO:0000256" key="5">
    <source>
        <dbReference type="ARBA" id="ARBA00022777"/>
    </source>
</evidence>
<dbReference type="EC" id="2.7.1.158" evidence="2 7"/>
<dbReference type="Pfam" id="PF06090">
    <property type="entry name" value="Ins_P5_2-kin"/>
    <property type="match status" value="1"/>
</dbReference>
<keyword evidence="6 7" id="KW-0067">ATP-binding</keyword>
<evidence type="ECO:0000256" key="4">
    <source>
        <dbReference type="ARBA" id="ARBA00022741"/>
    </source>
</evidence>
<dbReference type="Proteomes" id="UP000694845">
    <property type="component" value="Unplaced"/>
</dbReference>
<evidence type="ECO:0000313" key="8">
    <source>
        <dbReference type="Proteomes" id="UP000694845"/>
    </source>
</evidence>
<dbReference type="RefSeq" id="XP_022104943.1">
    <property type="nucleotide sequence ID" value="XM_022249251.1"/>
</dbReference>
<dbReference type="GO" id="GO:0005634">
    <property type="term" value="C:nucleus"/>
    <property type="evidence" value="ECO:0007669"/>
    <property type="project" value="TreeGrafter"/>
</dbReference>
<evidence type="ECO:0000256" key="2">
    <source>
        <dbReference type="ARBA" id="ARBA00012023"/>
    </source>
</evidence>
<comment type="function">
    <text evidence="7">Phosphorylates Ins(1,3,4,5,6)P5 at position 2 to form Ins(1,2,3,4,5,6)P6 (InsP6 or phytate).</text>
</comment>
<keyword evidence="3 7" id="KW-0808">Transferase</keyword>
<dbReference type="GO" id="GO:0035299">
    <property type="term" value="F:inositol-1,3,4,5,6-pentakisphosphate 2-kinase activity"/>
    <property type="evidence" value="ECO:0007669"/>
    <property type="project" value="UniProtKB-EC"/>
</dbReference>